<dbReference type="RefSeq" id="WP_128957145.1">
    <property type="nucleotide sequence ID" value="NZ_RKMK01000062.1"/>
</dbReference>
<name>A0A4Q0Q8D4_9BRAD</name>
<protein>
    <submittedName>
        <fullName evidence="1">Uncharacterized protein</fullName>
    </submittedName>
</protein>
<gene>
    <name evidence="1" type="ORF">EAS61_37070</name>
</gene>
<evidence type="ECO:0000313" key="1">
    <source>
        <dbReference type="EMBL" id="RXG85094.1"/>
    </source>
</evidence>
<comment type="caution">
    <text evidence="1">The sequence shown here is derived from an EMBL/GenBank/DDBJ whole genome shotgun (WGS) entry which is preliminary data.</text>
</comment>
<accession>A0A4Q0Q8D4</accession>
<dbReference type="AlphaFoldDB" id="A0A4Q0Q8D4"/>
<evidence type="ECO:0000313" key="2">
    <source>
        <dbReference type="Proteomes" id="UP000290174"/>
    </source>
</evidence>
<dbReference type="Proteomes" id="UP000290174">
    <property type="component" value="Unassembled WGS sequence"/>
</dbReference>
<reference evidence="1 2" key="1">
    <citation type="submission" date="2018-11" db="EMBL/GenBank/DDBJ databases">
        <title>Bradyrhizobium sp. nov., isolated from effective nodules of peanut in China.</title>
        <authorList>
            <person name="Li Y."/>
        </authorList>
    </citation>
    <scope>NUCLEOTIDE SEQUENCE [LARGE SCALE GENOMIC DNA]</scope>
    <source>
        <strain evidence="1 2">CCBAU 51770</strain>
    </source>
</reference>
<proteinExistence type="predicted"/>
<organism evidence="1 2">
    <name type="scientific">Bradyrhizobium zhanjiangense</name>
    <dbReference type="NCBI Taxonomy" id="1325107"/>
    <lineage>
        <taxon>Bacteria</taxon>
        <taxon>Pseudomonadati</taxon>
        <taxon>Pseudomonadota</taxon>
        <taxon>Alphaproteobacteria</taxon>
        <taxon>Hyphomicrobiales</taxon>
        <taxon>Nitrobacteraceae</taxon>
        <taxon>Bradyrhizobium</taxon>
    </lineage>
</organism>
<sequence>MRARISHELALLRRHFGDVEHAESNGEDWFRIPRYVLPEGWRIGNEAVSELPVCFLIKGNYPGDAPYGFLMLAGLNFKGAAPNNTGAPPSPPPFSGEWLHFSWSVENWSATADVGKGSNLLAWVRSFMVRLQEGA</sequence>
<dbReference type="EMBL" id="RKMK01000062">
    <property type="protein sequence ID" value="RXG85094.1"/>
    <property type="molecule type" value="Genomic_DNA"/>
</dbReference>